<name>X0WX89_9ZZZZ</name>
<evidence type="ECO:0000256" key="1">
    <source>
        <dbReference type="SAM" id="MobiDB-lite"/>
    </source>
</evidence>
<comment type="caution">
    <text evidence="2">The sequence shown here is derived from an EMBL/GenBank/DDBJ whole genome shotgun (WGS) entry which is preliminary data.</text>
</comment>
<sequence length="256" mass="27662">TPPVADQDKKPAAAKETPPVADQDKKPAAAKETPPVADQDKKPAAAKETPPAADQDKKPAADKETPPAADQGKKPAADKETPPAAEPGPKRDEYVKLFGQWKDLLGELRDLRNEYPGANDDRKKAVESKYDELVKQGEAMKDALIEAAVAAYGESPGTDPDVPPFLMGVLYWQVGGDDFENGFELGQKMLAAGFQDDGIHALIGLAALVVNEFDVAEKHLKLAEEKGAFVLLEQLGEKHPFSKLGEFHGDFTSYYK</sequence>
<dbReference type="AlphaFoldDB" id="X0WX89"/>
<gene>
    <name evidence="2" type="ORF">S01H1_58158</name>
</gene>
<feature type="compositionally biased region" description="Basic and acidic residues" evidence="1">
    <location>
        <begin position="54"/>
        <end position="81"/>
    </location>
</feature>
<organism evidence="2">
    <name type="scientific">marine sediment metagenome</name>
    <dbReference type="NCBI Taxonomy" id="412755"/>
    <lineage>
        <taxon>unclassified sequences</taxon>
        <taxon>metagenomes</taxon>
        <taxon>ecological metagenomes</taxon>
    </lineage>
</organism>
<feature type="non-terminal residue" evidence="2">
    <location>
        <position position="1"/>
    </location>
</feature>
<feature type="region of interest" description="Disordered" evidence="1">
    <location>
        <begin position="1"/>
        <end position="92"/>
    </location>
</feature>
<proteinExistence type="predicted"/>
<protein>
    <submittedName>
        <fullName evidence="2">Uncharacterized protein</fullName>
    </submittedName>
</protein>
<feature type="non-terminal residue" evidence="2">
    <location>
        <position position="256"/>
    </location>
</feature>
<accession>X0WX89</accession>
<feature type="compositionally biased region" description="Basic and acidic residues" evidence="1">
    <location>
        <begin position="1"/>
        <end position="13"/>
    </location>
</feature>
<dbReference type="PRINTS" id="PR01217">
    <property type="entry name" value="PRICHEXTENSN"/>
</dbReference>
<reference evidence="2" key="1">
    <citation type="journal article" date="2014" name="Front. Microbiol.">
        <title>High frequency of phylogenetically diverse reductive dehalogenase-homologous genes in deep subseafloor sedimentary metagenomes.</title>
        <authorList>
            <person name="Kawai M."/>
            <person name="Futagami T."/>
            <person name="Toyoda A."/>
            <person name="Takaki Y."/>
            <person name="Nishi S."/>
            <person name="Hori S."/>
            <person name="Arai W."/>
            <person name="Tsubouchi T."/>
            <person name="Morono Y."/>
            <person name="Uchiyama I."/>
            <person name="Ito T."/>
            <person name="Fujiyama A."/>
            <person name="Inagaki F."/>
            <person name="Takami H."/>
        </authorList>
    </citation>
    <scope>NUCLEOTIDE SEQUENCE</scope>
    <source>
        <strain evidence="2">Expedition CK06-06</strain>
    </source>
</reference>
<evidence type="ECO:0000313" key="2">
    <source>
        <dbReference type="EMBL" id="GAG17371.1"/>
    </source>
</evidence>
<dbReference type="EMBL" id="BARS01037975">
    <property type="protein sequence ID" value="GAG17371.1"/>
    <property type="molecule type" value="Genomic_DNA"/>
</dbReference>